<feature type="transmembrane region" description="Helical" evidence="10">
    <location>
        <begin position="376"/>
        <end position="400"/>
    </location>
</feature>
<keyword evidence="6 9" id="KW-0812">Transmembrane</keyword>
<dbReference type="Pfam" id="PF00482">
    <property type="entry name" value="T2SSF"/>
    <property type="match status" value="2"/>
</dbReference>
<evidence type="ECO:0000256" key="3">
    <source>
        <dbReference type="ARBA" id="ARBA00022448"/>
    </source>
</evidence>
<comment type="similarity">
    <text evidence="2 9">Belongs to the GSP F family.</text>
</comment>
<feature type="domain" description="Type II secretion system protein GspF" evidence="11">
    <location>
        <begin position="71"/>
        <end position="193"/>
    </location>
</feature>
<dbReference type="EMBL" id="SORI01000041">
    <property type="protein sequence ID" value="TDY52064.1"/>
    <property type="molecule type" value="Genomic_DNA"/>
</dbReference>
<dbReference type="GO" id="GO:0005886">
    <property type="term" value="C:plasma membrane"/>
    <property type="evidence" value="ECO:0007669"/>
    <property type="project" value="UniProtKB-SubCell"/>
</dbReference>
<evidence type="ECO:0000256" key="8">
    <source>
        <dbReference type="ARBA" id="ARBA00023136"/>
    </source>
</evidence>
<dbReference type="Proteomes" id="UP000295066">
    <property type="component" value="Unassembled WGS sequence"/>
</dbReference>
<dbReference type="AlphaFoldDB" id="A0A4R8LZB6"/>
<organism evidence="12 13">
    <name type="scientific">Aminivibrio pyruvatiphilus</name>
    <dbReference type="NCBI Taxonomy" id="1005740"/>
    <lineage>
        <taxon>Bacteria</taxon>
        <taxon>Thermotogati</taxon>
        <taxon>Synergistota</taxon>
        <taxon>Synergistia</taxon>
        <taxon>Synergistales</taxon>
        <taxon>Aminobacteriaceae</taxon>
        <taxon>Aminivibrio</taxon>
    </lineage>
</organism>
<accession>A0A4R8LZB6</accession>
<keyword evidence="5" id="KW-0997">Cell inner membrane</keyword>
<evidence type="ECO:0000259" key="11">
    <source>
        <dbReference type="Pfam" id="PF00482"/>
    </source>
</evidence>
<dbReference type="InterPro" id="IPR003004">
    <property type="entry name" value="GspF/PilC"/>
</dbReference>
<evidence type="ECO:0000256" key="4">
    <source>
        <dbReference type="ARBA" id="ARBA00022475"/>
    </source>
</evidence>
<comment type="caution">
    <text evidence="12">The sequence shown here is derived from an EMBL/GenBank/DDBJ whole genome shotgun (WGS) entry which is preliminary data.</text>
</comment>
<feature type="domain" description="Type II secretion system protein GspF" evidence="11">
    <location>
        <begin position="275"/>
        <end position="395"/>
    </location>
</feature>
<protein>
    <submittedName>
        <fullName evidence="12">Type IV pilus assembly protein PilC</fullName>
    </submittedName>
</protein>
<dbReference type="FunFam" id="1.20.81.30:FF:000001">
    <property type="entry name" value="Type II secretion system protein F"/>
    <property type="match status" value="1"/>
</dbReference>
<keyword evidence="7 10" id="KW-1133">Transmembrane helix</keyword>
<name>A0A4R8LZB6_9BACT</name>
<keyword evidence="8 10" id="KW-0472">Membrane</keyword>
<evidence type="ECO:0000256" key="5">
    <source>
        <dbReference type="ARBA" id="ARBA00022519"/>
    </source>
</evidence>
<sequence length="404" mass="44523">MEFKFKARSPEGKIVEGVIQGDSQDAAVATMRERGMMPITLTRSGREKGGESFREILHRMGSVPLRDKVIFFRQLATMIKAGVTLGNALNILVDQTKNPRLADSIRRVKMAVDGGFSLSGALRTRAEFSTLMVSIVSAGEEGGKLDESLDRLATFLERQDELRRKIVSAVTYPAVVILFAFFILYILVTVVMPRFSQVFRGLNVPLPTLTVQVFNFSEWMAEFWYIPLLAVLLFGVAVSMLAKNKDTKPAMDAMKLRLPMVGDIFFKSAMARSNRTLASLVDSGVPILKSLEMTAEVTDNAVIGKAYTSLRDAARKGASLGDTAKNIPVFPVMIAHMMKVGEETGQLETMLDKVAGWFEMELDEKIKRLTSILEPVLIIFVGGIVALVALAIFTPIVTAIQTMM</sequence>
<feature type="transmembrane region" description="Helical" evidence="10">
    <location>
        <begin position="166"/>
        <end position="188"/>
    </location>
</feature>
<evidence type="ECO:0000313" key="12">
    <source>
        <dbReference type="EMBL" id="TDY52064.1"/>
    </source>
</evidence>
<dbReference type="Gene3D" id="1.20.81.30">
    <property type="entry name" value="Type II secretion system (T2SS), domain F"/>
    <property type="match status" value="2"/>
</dbReference>
<evidence type="ECO:0000256" key="6">
    <source>
        <dbReference type="ARBA" id="ARBA00022692"/>
    </source>
</evidence>
<evidence type="ECO:0000256" key="10">
    <source>
        <dbReference type="SAM" id="Phobius"/>
    </source>
</evidence>
<dbReference type="InterPro" id="IPR042094">
    <property type="entry name" value="T2SS_GspF_sf"/>
</dbReference>
<reference evidence="12 13" key="1">
    <citation type="submission" date="2019-03" db="EMBL/GenBank/DDBJ databases">
        <title>Genomic Encyclopedia of Type Strains, Phase IV (KMG-IV): sequencing the most valuable type-strain genomes for metagenomic binning, comparative biology and taxonomic classification.</title>
        <authorList>
            <person name="Goeker M."/>
        </authorList>
    </citation>
    <scope>NUCLEOTIDE SEQUENCE [LARGE SCALE GENOMIC DNA]</scope>
    <source>
        <strain evidence="12 13">DSM 25964</strain>
    </source>
</reference>
<proteinExistence type="inferred from homology"/>
<dbReference type="PROSITE" id="PS00874">
    <property type="entry name" value="T2SP_F"/>
    <property type="match status" value="1"/>
</dbReference>
<dbReference type="RefSeq" id="WP_133959279.1">
    <property type="nucleotide sequence ID" value="NZ_SORI01000041.1"/>
</dbReference>
<dbReference type="GO" id="GO:0009306">
    <property type="term" value="P:protein secretion"/>
    <property type="evidence" value="ECO:0007669"/>
    <property type="project" value="InterPro"/>
</dbReference>
<evidence type="ECO:0000256" key="9">
    <source>
        <dbReference type="RuleBase" id="RU003923"/>
    </source>
</evidence>
<keyword evidence="3 9" id="KW-0813">Transport</keyword>
<dbReference type="InterPro" id="IPR018076">
    <property type="entry name" value="T2SS_GspF_dom"/>
</dbReference>
<evidence type="ECO:0000313" key="13">
    <source>
        <dbReference type="Proteomes" id="UP000295066"/>
    </source>
</evidence>
<keyword evidence="13" id="KW-1185">Reference proteome</keyword>
<dbReference type="OrthoDB" id="9805682at2"/>
<feature type="transmembrane region" description="Helical" evidence="10">
    <location>
        <begin position="223"/>
        <end position="242"/>
    </location>
</feature>
<dbReference type="PANTHER" id="PTHR30012:SF0">
    <property type="entry name" value="TYPE II SECRETION SYSTEM PROTEIN F-RELATED"/>
    <property type="match status" value="1"/>
</dbReference>
<evidence type="ECO:0000256" key="2">
    <source>
        <dbReference type="ARBA" id="ARBA00005745"/>
    </source>
</evidence>
<comment type="subcellular location">
    <subcellularLocation>
        <location evidence="1">Cell inner membrane</location>
        <topology evidence="1">Multi-pass membrane protein</topology>
    </subcellularLocation>
    <subcellularLocation>
        <location evidence="9">Cell membrane</location>
        <topology evidence="9">Multi-pass membrane protein</topology>
    </subcellularLocation>
</comment>
<dbReference type="PANTHER" id="PTHR30012">
    <property type="entry name" value="GENERAL SECRETION PATHWAY PROTEIN"/>
    <property type="match status" value="1"/>
</dbReference>
<keyword evidence="4" id="KW-1003">Cell membrane</keyword>
<dbReference type="PRINTS" id="PR00812">
    <property type="entry name" value="BCTERIALGSPF"/>
</dbReference>
<evidence type="ECO:0000256" key="7">
    <source>
        <dbReference type="ARBA" id="ARBA00022989"/>
    </source>
</evidence>
<dbReference type="InterPro" id="IPR001992">
    <property type="entry name" value="T2SS_GspF/T4SS_PilC_CS"/>
</dbReference>
<evidence type="ECO:0000256" key="1">
    <source>
        <dbReference type="ARBA" id="ARBA00004429"/>
    </source>
</evidence>
<gene>
    <name evidence="12" type="ORF">C8D99_1412</name>
</gene>